<dbReference type="PANTHER" id="PTHR24302:SF47">
    <property type="entry name" value="CYTOCHROME P450"/>
    <property type="match status" value="1"/>
</dbReference>
<dbReference type="GO" id="GO:0005789">
    <property type="term" value="C:endoplasmic reticulum membrane"/>
    <property type="evidence" value="ECO:0007669"/>
    <property type="project" value="UniProtKB-SubCell"/>
</dbReference>
<evidence type="ECO:0000256" key="5">
    <source>
        <dbReference type="ARBA" id="ARBA00022723"/>
    </source>
</evidence>
<organism evidence="15 16">
    <name type="scientific">Araneus ventricosus</name>
    <name type="common">Orbweaver spider</name>
    <name type="synonym">Epeira ventricosa</name>
    <dbReference type="NCBI Taxonomy" id="182803"/>
    <lineage>
        <taxon>Eukaryota</taxon>
        <taxon>Metazoa</taxon>
        <taxon>Ecdysozoa</taxon>
        <taxon>Arthropoda</taxon>
        <taxon>Chelicerata</taxon>
        <taxon>Arachnida</taxon>
        <taxon>Araneae</taxon>
        <taxon>Araneomorphae</taxon>
        <taxon>Entelegynae</taxon>
        <taxon>Araneoidea</taxon>
        <taxon>Araneidae</taxon>
        <taxon>Araneus</taxon>
    </lineage>
</organism>
<keyword evidence="9" id="KW-0560">Oxidoreductase</keyword>
<dbReference type="InterPro" id="IPR050705">
    <property type="entry name" value="Cytochrome_P450_3A"/>
</dbReference>
<dbReference type="EMBL" id="BGPR01004525">
    <property type="protein sequence ID" value="GBN00537.1"/>
    <property type="molecule type" value="Genomic_DNA"/>
</dbReference>
<dbReference type="InterPro" id="IPR036396">
    <property type="entry name" value="Cyt_P450_sf"/>
</dbReference>
<dbReference type="Gene3D" id="1.10.630.10">
    <property type="entry name" value="Cytochrome P450"/>
    <property type="match status" value="1"/>
</dbReference>
<accession>A0A4Y2KG29</accession>
<protein>
    <submittedName>
        <fullName evidence="15">Uncharacterized protein</fullName>
    </submittedName>
</protein>
<keyword evidence="6" id="KW-0256">Endoplasmic reticulum</keyword>
<evidence type="ECO:0000256" key="6">
    <source>
        <dbReference type="ARBA" id="ARBA00022824"/>
    </source>
</evidence>
<keyword evidence="12" id="KW-0443">Lipid metabolism</keyword>
<keyword evidence="4" id="KW-0812">Transmembrane</keyword>
<dbReference type="InterPro" id="IPR001128">
    <property type="entry name" value="Cyt_P450"/>
</dbReference>
<evidence type="ECO:0000256" key="9">
    <source>
        <dbReference type="ARBA" id="ARBA00023002"/>
    </source>
</evidence>
<keyword evidence="13" id="KW-0472">Membrane</keyword>
<dbReference type="AlphaFoldDB" id="A0A4Y2KG29"/>
<dbReference type="PANTHER" id="PTHR24302">
    <property type="entry name" value="CYTOCHROME P450 FAMILY 3"/>
    <property type="match status" value="1"/>
</dbReference>
<keyword evidence="11" id="KW-0503">Monooxygenase</keyword>
<proteinExistence type="inferred from homology"/>
<dbReference type="GO" id="GO:0008395">
    <property type="term" value="F:steroid hydroxylase activity"/>
    <property type="evidence" value="ECO:0007669"/>
    <property type="project" value="TreeGrafter"/>
</dbReference>
<evidence type="ECO:0000256" key="4">
    <source>
        <dbReference type="ARBA" id="ARBA00022692"/>
    </source>
</evidence>
<dbReference type="SUPFAM" id="SSF48264">
    <property type="entry name" value="Cytochrome P450"/>
    <property type="match status" value="1"/>
</dbReference>
<evidence type="ECO:0000256" key="1">
    <source>
        <dbReference type="ARBA" id="ARBA00004586"/>
    </source>
</evidence>
<evidence type="ECO:0000256" key="3">
    <source>
        <dbReference type="ARBA" id="ARBA00022617"/>
    </source>
</evidence>
<gene>
    <name evidence="15" type="ORF">AVEN_61447_1</name>
</gene>
<keyword evidence="10" id="KW-0408">Iron</keyword>
<dbReference type="GO" id="GO:0005506">
    <property type="term" value="F:iron ion binding"/>
    <property type="evidence" value="ECO:0007669"/>
    <property type="project" value="InterPro"/>
</dbReference>
<evidence type="ECO:0000256" key="11">
    <source>
        <dbReference type="ARBA" id="ARBA00023033"/>
    </source>
</evidence>
<comment type="similarity">
    <text evidence="2">Belongs to the cytochrome P450 family.</text>
</comment>
<evidence type="ECO:0000256" key="8">
    <source>
        <dbReference type="ARBA" id="ARBA00022989"/>
    </source>
</evidence>
<comment type="caution">
    <text evidence="15">The sequence shown here is derived from an EMBL/GenBank/DDBJ whole genome shotgun (WGS) entry which is preliminary data.</text>
</comment>
<evidence type="ECO:0000256" key="10">
    <source>
        <dbReference type="ARBA" id="ARBA00023004"/>
    </source>
</evidence>
<keyword evidence="7" id="KW-0276">Fatty acid metabolism</keyword>
<evidence type="ECO:0000313" key="16">
    <source>
        <dbReference type="Proteomes" id="UP000499080"/>
    </source>
</evidence>
<dbReference type="GO" id="GO:0020037">
    <property type="term" value="F:heme binding"/>
    <property type="evidence" value="ECO:0007669"/>
    <property type="project" value="InterPro"/>
</dbReference>
<comment type="subcellular location">
    <subcellularLocation>
        <location evidence="1">Endoplasmic reticulum membrane</location>
    </subcellularLocation>
</comment>
<evidence type="ECO:0000256" key="7">
    <source>
        <dbReference type="ARBA" id="ARBA00022832"/>
    </source>
</evidence>
<keyword evidence="16" id="KW-1185">Reference proteome</keyword>
<dbReference type="GO" id="GO:0016705">
    <property type="term" value="F:oxidoreductase activity, acting on paired donors, with incorporation or reduction of molecular oxygen"/>
    <property type="evidence" value="ECO:0007669"/>
    <property type="project" value="InterPro"/>
</dbReference>
<dbReference type="GO" id="GO:0006631">
    <property type="term" value="P:fatty acid metabolic process"/>
    <property type="evidence" value="ECO:0007669"/>
    <property type="project" value="UniProtKB-KW"/>
</dbReference>
<evidence type="ECO:0000256" key="12">
    <source>
        <dbReference type="ARBA" id="ARBA00023098"/>
    </source>
</evidence>
<evidence type="ECO:0000313" key="15">
    <source>
        <dbReference type="EMBL" id="GBN00537.1"/>
    </source>
</evidence>
<evidence type="ECO:0000256" key="13">
    <source>
        <dbReference type="ARBA" id="ARBA00023136"/>
    </source>
</evidence>
<keyword evidence="3" id="KW-0349">Heme</keyword>
<keyword evidence="14" id="KW-0456">Lyase</keyword>
<keyword evidence="5" id="KW-0479">Metal-binding</keyword>
<dbReference type="Proteomes" id="UP000499080">
    <property type="component" value="Unassembled WGS sequence"/>
</dbReference>
<keyword evidence="8" id="KW-1133">Transmembrane helix</keyword>
<evidence type="ECO:0000256" key="14">
    <source>
        <dbReference type="ARBA" id="ARBA00023239"/>
    </source>
</evidence>
<evidence type="ECO:0000256" key="2">
    <source>
        <dbReference type="ARBA" id="ARBA00010617"/>
    </source>
</evidence>
<dbReference type="Pfam" id="PF00067">
    <property type="entry name" value="p450"/>
    <property type="match status" value="1"/>
</dbReference>
<name>A0A4Y2KG29_ARAVE</name>
<dbReference type="GO" id="GO:0016829">
    <property type="term" value="F:lyase activity"/>
    <property type="evidence" value="ECO:0007669"/>
    <property type="project" value="UniProtKB-KW"/>
</dbReference>
<reference evidence="15 16" key="1">
    <citation type="journal article" date="2019" name="Sci. Rep.">
        <title>Orb-weaving spider Araneus ventricosus genome elucidates the spidroin gene catalogue.</title>
        <authorList>
            <person name="Kono N."/>
            <person name="Nakamura H."/>
            <person name="Ohtoshi R."/>
            <person name="Moran D.A.P."/>
            <person name="Shinohara A."/>
            <person name="Yoshida Y."/>
            <person name="Fujiwara M."/>
            <person name="Mori M."/>
            <person name="Tomita M."/>
            <person name="Arakawa K."/>
        </authorList>
    </citation>
    <scope>NUCLEOTIDE SEQUENCE [LARGE SCALE GENOMIC DNA]</scope>
</reference>
<sequence>MYHPSNGIPRTANTCGYFAVHGKHEANRAATASHGEFPRLPSREGRKRQRGLFWYPPVGVNITVDIITKKTENNEVFDIYELMQGLSVDVIADCALAMKTNCQENPQDTFFNMVRDTFKHVQNGAIKFAVMFPSIGKYMVHLHRYSTAGQMTRFVLNSLKKVISERHENLDFERVDLLQLMMDNREDGKSSAFLFLQPGCITH</sequence>